<evidence type="ECO:0000313" key="1">
    <source>
        <dbReference type="EMBL" id="BBA92305.1"/>
    </source>
</evidence>
<organism evidence="1 2">
    <name type="scientific">Streptococcus ruminantium</name>
    <dbReference type="NCBI Taxonomy" id="1917441"/>
    <lineage>
        <taxon>Bacteria</taxon>
        <taxon>Bacillati</taxon>
        <taxon>Bacillota</taxon>
        <taxon>Bacilli</taxon>
        <taxon>Lactobacillales</taxon>
        <taxon>Streptococcaceae</taxon>
        <taxon>Streptococcus</taxon>
    </lineage>
</organism>
<dbReference type="SUPFAM" id="SSF48371">
    <property type="entry name" value="ARM repeat"/>
    <property type="match status" value="1"/>
</dbReference>
<dbReference type="EMBL" id="AP018400">
    <property type="protein sequence ID" value="BBA92305.1"/>
    <property type="molecule type" value="Genomic_DNA"/>
</dbReference>
<gene>
    <name evidence="1" type="ORF">SR187_3480</name>
</gene>
<dbReference type="PANTHER" id="PTHR41291">
    <property type="entry name" value="DNA ALKYLATION REPAIR PROTEIN"/>
    <property type="match status" value="1"/>
</dbReference>
<dbReference type="CDD" id="cd06561">
    <property type="entry name" value="AlkD_like"/>
    <property type="match status" value="1"/>
</dbReference>
<name>A0A2Z5TPI5_9STRE</name>
<proteinExistence type="predicted"/>
<dbReference type="KEGG" id="srq:SR187_3480"/>
<accession>A0A2Z5TPI5</accession>
<dbReference type="Gene3D" id="1.25.10.90">
    <property type="match status" value="1"/>
</dbReference>
<reference evidence="1 2" key="1">
    <citation type="journal article" date="2018" name="Genome Biol. Evol.">
        <title>Complete Genome Sequence of Streptococcus ruminantium sp. nov. GUT-187T (=DSM 104980T =JCM 31869T), the Type Strain of S. ruminantium, and Comparison with Genome Sequences of Streptococcus suis Strains.</title>
        <authorList>
            <person name="Tohya M."/>
            <person name="Sekizaki T."/>
            <person name="Miyoshi-Akiyama T."/>
        </authorList>
    </citation>
    <scope>NUCLEOTIDE SEQUENCE [LARGE SCALE GENOMIC DNA]</scope>
    <source>
        <strain evidence="1 2">GUT187T</strain>
    </source>
</reference>
<protein>
    <submittedName>
        <fullName evidence="1">DNA alkylation repair protein</fullName>
    </submittedName>
</protein>
<dbReference type="Proteomes" id="UP000269331">
    <property type="component" value="Chromosome"/>
</dbReference>
<dbReference type="Pfam" id="PF08713">
    <property type="entry name" value="DNA_alkylation"/>
    <property type="match status" value="1"/>
</dbReference>
<sequence length="237" mass="26686">MKTGAIQFFSEIFMTEINTILTQLEAASHAGTLKRYEKIGETKPYYGVPMGAISGIAKAYKNRLDLFAPLWQAGVLEAQYLAIQIAKTKPDQLTSTALETCLNEEVSVNVLDKLASIILSKRKDSKDWEAYLLDKNSAIFQRIGWFLRAKYFAGKTASNQEIEESLDHIRQHLQTADPLIQWTMNQCLVEIAVAYPDYLEQGIAIGQELAVYVDMKVPKGCTSAYAPDWIEALLRRK</sequence>
<evidence type="ECO:0000313" key="2">
    <source>
        <dbReference type="Proteomes" id="UP000269331"/>
    </source>
</evidence>
<dbReference type="AlphaFoldDB" id="A0A2Z5TPI5"/>
<dbReference type="InterPro" id="IPR016024">
    <property type="entry name" value="ARM-type_fold"/>
</dbReference>
<dbReference type="PANTHER" id="PTHR41291:SF1">
    <property type="entry name" value="DNA ALKYLATION REPAIR PROTEIN"/>
    <property type="match status" value="1"/>
</dbReference>
<dbReference type="InterPro" id="IPR014825">
    <property type="entry name" value="DNA_alkylation"/>
</dbReference>